<accession>A0ABS3VCM5</accession>
<feature type="domain" description="CopC" evidence="8">
    <location>
        <begin position="33"/>
        <end position="125"/>
    </location>
</feature>
<evidence type="ECO:0000256" key="3">
    <source>
        <dbReference type="ARBA" id="ARBA00022729"/>
    </source>
</evidence>
<feature type="compositionally biased region" description="Low complexity" evidence="5">
    <location>
        <begin position="128"/>
        <end position="152"/>
    </location>
</feature>
<feature type="compositionally biased region" description="Low complexity" evidence="5">
    <location>
        <begin position="160"/>
        <end position="170"/>
    </location>
</feature>
<dbReference type="InterPro" id="IPR014756">
    <property type="entry name" value="Ig_E-set"/>
</dbReference>
<evidence type="ECO:0000256" key="6">
    <source>
        <dbReference type="SAM" id="Phobius"/>
    </source>
</evidence>
<protein>
    <submittedName>
        <fullName evidence="9">Copper resistance protein CopC</fullName>
    </submittedName>
</protein>
<keyword evidence="6" id="KW-1133">Transmembrane helix</keyword>
<dbReference type="EMBL" id="JAGFWR010000013">
    <property type="protein sequence ID" value="MBO4163366.1"/>
    <property type="molecule type" value="Genomic_DNA"/>
</dbReference>
<dbReference type="PANTHER" id="PTHR34820">
    <property type="entry name" value="INNER MEMBRANE PROTEIN YEBZ"/>
    <property type="match status" value="1"/>
</dbReference>
<evidence type="ECO:0000259" key="8">
    <source>
        <dbReference type="Pfam" id="PF04234"/>
    </source>
</evidence>
<evidence type="ECO:0000256" key="7">
    <source>
        <dbReference type="SAM" id="SignalP"/>
    </source>
</evidence>
<evidence type="ECO:0000256" key="4">
    <source>
        <dbReference type="ARBA" id="ARBA00023008"/>
    </source>
</evidence>
<keyword evidence="3 7" id="KW-0732">Signal</keyword>
<keyword evidence="6" id="KW-0472">Membrane</keyword>
<keyword evidence="4" id="KW-0186">Copper</keyword>
<keyword evidence="6" id="KW-0812">Transmembrane</keyword>
<dbReference type="PANTHER" id="PTHR34820:SF4">
    <property type="entry name" value="INNER MEMBRANE PROTEIN YEBZ"/>
    <property type="match status" value="1"/>
</dbReference>
<feature type="chain" id="PRO_5046425042" evidence="7">
    <location>
        <begin position="33"/>
        <end position="205"/>
    </location>
</feature>
<evidence type="ECO:0000313" key="9">
    <source>
        <dbReference type="EMBL" id="MBO4163366.1"/>
    </source>
</evidence>
<reference evidence="9 10" key="1">
    <citation type="submission" date="2021-03" db="EMBL/GenBank/DDBJ databases">
        <authorList>
            <person name="Lee D.-H."/>
        </authorList>
    </citation>
    <scope>NUCLEOTIDE SEQUENCE [LARGE SCALE GENOMIC DNA]</scope>
    <source>
        <strain evidence="9 10">MMS20-R2-23</strain>
    </source>
</reference>
<proteinExistence type="predicted"/>
<dbReference type="InterPro" id="IPR007348">
    <property type="entry name" value="CopC_dom"/>
</dbReference>
<dbReference type="RefSeq" id="WP_208568930.1">
    <property type="nucleotide sequence ID" value="NZ_JAGFWR010000013.1"/>
</dbReference>
<dbReference type="Gene3D" id="2.60.40.1220">
    <property type="match status" value="1"/>
</dbReference>
<name>A0ABS3VCM5_9ACTN</name>
<sequence length="205" mass="20384">MGGRVPRLTRAVPVLVGVALGVALLPATPAFAHNSLTGSNPVNGAKVATAPAKVELRFLAKLDPERTKITVVGPDNVPAAGGAPAFSGSRVSVPFSPGAAGLYIVGYQLPSNDGHPVKGEVRFTLTTGTAAAPPSVTPTTGTTPTAGTTPTPSSSPAPASPSTTPVAAAGTDDTGRGWLWAAGGLVLLAALAAGLFLRRRRSARP</sequence>
<feature type="transmembrane region" description="Helical" evidence="6">
    <location>
        <begin position="178"/>
        <end position="197"/>
    </location>
</feature>
<dbReference type="InterPro" id="IPR014755">
    <property type="entry name" value="Cu-Rt/internalin_Ig-like"/>
</dbReference>
<feature type="signal peptide" evidence="7">
    <location>
        <begin position="1"/>
        <end position="32"/>
    </location>
</feature>
<organism evidence="9 10">
    <name type="scientific">Micromonospora antibiotica</name>
    <dbReference type="NCBI Taxonomy" id="2807623"/>
    <lineage>
        <taxon>Bacteria</taxon>
        <taxon>Bacillati</taxon>
        <taxon>Actinomycetota</taxon>
        <taxon>Actinomycetes</taxon>
        <taxon>Micromonosporales</taxon>
        <taxon>Micromonosporaceae</taxon>
        <taxon>Micromonospora</taxon>
    </lineage>
</organism>
<dbReference type="InterPro" id="IPR032694">
    <property type="entry name" value="CopC/D"/>
</dbReference>
<dbReference type="Pfam" id="PF04234">
    <property type="entry name" value="CopC"/>
    <property type="match status" value="1"/>
</dbReference>
<evidence type="ECO:0000313" key="10">
    <source>
        <dbReference type="Proteomes" id="UP000671399"/>
    </source>
</evidence>
<gene>
    <name evidence="9" type="ORF">JQN83_21475</name>
</gene>
<dbReference type="SUPFAM" id="SSF81296">
    <property type="entry name" value="E set domains"/>
    <property type="match status" value="1"/>
</dbReference>
<comment type="subcellular location">
    <subcellularLocation>
        <location evidence="1">Cell envelope</location>
    </subcellularLocation>
</comment>
<evidence type="ECO:0000256" key="5">
    <source>
        <dbReference type="SAM" id="MobiDB-lite"/>
    </source>
</evidence>
<feature type="region of interest" description="Disordered" evidence="5">
    <location>
        <begin position="128"/>
        <end position="170"/>
    </location>
</feature>
<evidence type="ECO:0000256" key="1">
    <source>
        <dbReference type="ARBA" id="ARBA00004196"/>
    </source>
</evidence>
<comment type="caution">
    <text evidence="9">The sequence shown here is derived from an EMBL/GenBank/DDBJ whole genome shotgun (WGS) entry which is preliminary data.</text>
</comment>
<dbReference type="Proteomes" id="UP000671399">
    <property type="component" value="Unassembled WGS sequence"/>
</dbReference>
<keyword evidence="2" id="KW-0479">Metal-binding</keyword>
<keyword evidence="10" id="KW-1185">Reference proteome</keyword>
<evidence type="ECO:0000256" key="2">
    <source>
        <dbReference type="ARBA" id="ARBA00022723"/>
    </source>
</evidence>